<dbReference type="eggNOG" id="COG4807">
    <property type="taxonomic scope" value="Bacteria"/>
</dbReference>
<dbReference type="EMBL" id="CP009706">
    <property type="protein sequence ID" value="AIU74065.1"/>
    <property type="molecule type" value="Genomic_DNA"/>
</dbReference>
<organism evidence="1 2">
    <name type="scientific">Hafnia alvei FB1</name>
    <dbReference type="NCBI Taxonomy" id="1453496"/>
    <lineage>
        <taxon>Bacteria</taxon>
        <taxon>Pseudomonadati</taxon>
        <taxon>Pseudomonadota</taxon>
        <taxon>Gammaproteobacteria</taxon>
        <taxon>Enterobacterales</taxon>
        <taxon>Hafniaceae</taxon>
        <taxon>Hafnia</taxon>
    </lineage>
</organism>
<sequence length="154" mass="17725">MMNNDVLRSVRYMLNLNNEKMISILALADTKVTLEEMASFVTKEGEEGFKVCPDVVMGYFLNGLIFFKRGKDEKYPAPKVERRITNNIILKKLRVAFELKSVDIIEILKSQDFAITESELSAIFRADGHKHYRECGDQLLRYFLKGLAARVRKG</sequence>
<name>A0A097R5S1_HAFAL</name>
<dbReference type="PANTHER" id="PTHR37805:SF1">
    <property type="entry name" value="CYTOPLASMIC PROTEIN"/>
    <property type="match status" value="1"/>
</dbReference>
<evidence type="ECO:0008006" key="3">
    <source>
        <dbReference type="Google" id="ProtNLM"/>
    </source>
</evidence>
<dbReference type="PATRIC" id="fig|1453496.5.peg.3658"/>
<dbReference type="KEGG" id="hav:AT03_17805"/>
<keyword evidence="2" id="KW-1185">Reference proteome</keyword>
<reference evidence="1 2" key="1">
    <citation type="journal article" date="2014" name="Gut Pathog.">
        <title>Gene clusters of Hafnia alvei strain FB1 important in survival and pathogenesis: a draft genome perspective.</title>
        <authorList>
            <person name="Tan J.Y."/>
            <person name="Yin W.F."/>
            <person name="Chan K.G."/>
        </authorList>
    </citation>
    <scope>NUCLEOTIDE SEQUENCE [LARGE SCALE GENOMIC DNA]</scope>
    <source>
        <strain evidence="1 2">FB1</strain>
    </source>
</reference>
<dbReference type="InterPro" id="IPR009921">
    <property type="entry name" value="YehS-like"/>
</dbReference>
<dbReference type="Pfam" id="PF07308">
    <property type="entry name" value="DUF1456"/>
    <property type="match status" value="2"/>
</dbReference>
<proteinExistence type="predicted"/>
<dbReference type="GeneID" id="78451412"/>
<dbReference type="OrthoDB" id="9788465at2"/>
<dbReference type="HOGENOM" id="CLU_087517_1_0_6"/>
<dbReference type="AlphaFoldDB" id="A0A097R5S1"/>
<dbReference type="Proteomes" id="UP000029986">
    <property type="component" value="Chromosome"/>
</dbReference>
<evidence type="ECO:0000313" key="1">
    <source>
        <dbReference type="EMBL" id="AIU74065.1"/>
    </source>
</evidence>
<evidence type="ECO:0000313" key="2">
    <source>
        <dbReference type="Proteomes" id="UP000029986"/>
    </source>
</evidence>
<protein>
    <recommendedName>
        <fullName evidence="3">Cytoplasmic protein</fullName>
    </recommendedName>
</protein>
<dbReference type="RefSeq" id="WP_025800288.1">
    <property type="nucleotide sequence ID" value="NZ_CP009706.1"/>
</dbReference>
<accession>A0A097R5S1</accession>
<dbReference type="PANTHER" id="PTHR37805">
    <property type="entry name" value="CYTOPLASMIC PROTEIN-RELATED"/>
    <property type="match status" value="1"/>
</dbReference>
<gene>
    <name evidence="1" type="ORF">AT03_17805</name>
</gene>